<feature type="domain" description="Transglycosylase SLT" evidence="4">
    <location>
        <begin position="61"/>
        <end position="151"/>
    </location>
</feature>
<dbReference type="RefSeq" id="WP_193186229.1">
    <property type="nucleotide sequence ID" value="NZ_JACVXA010000084.1"/>
</dbReference>
<dbReference type="PANTHER" id="PTHR37423:SF2">
    <property type="entry name" value="MEMBRANE-BOUND LYTIC MUREIN TRANSGLYCOSYLASE C"/>
    <property type="match status" value="1"/>
</dbReference>
<dbReference type="EMBL" id="JACVXA010000084">
    <property type="protein sequence ID" value="MBE3640313.1"/>
    <property type="molecule type" value="Genomic_DNA"/>
</dbReference>
<gene>
    <name evidence="5" type="ORF">ICN82_19085</name>
</gene>
<dbReference type="Pfam" id="PF01464">
    <property type="entry name" value="SLT"/>
    <property type="match status" value="1"/>
</dbReference>
<proteinExistence type="inferred from homology"/>
<sequence>APPPPRAPEASDRPVPRPGAAYASNGMRLREPDPDCDGARIVCIRLAQRLEDTCGAIETLALAHDLPPGFFARLIWRESLFDPYAVSPAGALGIAQFMPGTARLRGLDDPFNPAAALAASAAYLADLRDTFGNLGLAAAAYNGGEDRAARFVAGSGGLPGETRAYVAGITGYSALDWRDRPPASLDLALDAERPFSTACIALASARQFPQYRSAPDLAPWAVIVAAHRSHDLAAARYRMAAARNPVLQDNDPVIARMHLRSMRAPQFVAQIGAQSRTEAVRLCNRIRQYGTVCTVLHN</sequence>
<feature type="region of interest" description="Disordered" evidence="3">
    <location>
        <begin position="1"/>
        <end position="29"/>
    </location>
</feature>
<accession>A0A8J6Z254</accession>
<reference evidence="5" key="1">
    <citation type="submission" date="2020-09" db="EMBL/GenBank/DDBJ databases">
        <title>A novel bacterium of genus Mangrovicoccus, isolated from South China Sea.</title>
        <authorList>
            <person name="Huang H."/>
            <person name="Mo K."/>
            <person name="Hu Y."/>
        </authorList>
    </citation>
    <scope>NUCLEOTIDE SEQUENCE</scope>
    <source>
        <strain evidence="5">HB182678</strain>
    </source>
</reference>
<organism evidence="5 6">
    <name type="scientific">Mangrovicoccus algicola</name>
    <dbReference type="NCBI Taxonomy" id="2771008"/>
    <lineage>
        <taxon>Bacteria</taxon>
        <taxon>Pseudomonadati</taxon>
        <taxon>Pseudomonadota</taxon>
        <taxon>Alphaproteobacteria</taxon>
        <taxon>Rhodobacterales</taxon>
        <taxon>Paracoccaceae</taxon>
        <taxon>Mangrovicoccus</taxon>
    </lineage>
</organism>
<evidence type="ECO:0000313" key="6">
    <source>
        <dbReference type="Proteomes" id="UP000609121"/>
    </source>
</evidence>
<evidence type="ECO:0000313" key="5">
    <source>
        <dbReference type="EMBL" id="MBE3640313.1"/>
    </source>
</evidence>
<protein>
    <submittedName>
        <fullName evidence="5">Lytic transglycosylase domain-containing protein</fullName>
    </submittedName>
</protein>
<dbReference type="CDD" id="cd00254">
    <property type="entry name" value="LT-like"/>
    <property type="match status" value="1"/>
</dbReference>
<evidence type="ECO:0000256" key="1">
    <source>
        <dbReference type="ARBA" id="ARBA00007734"/>
    </source>
</evidence>
<dbReference type="Proteomes" id="UP000609121">
    <property type="component" value="Unassembled WGS sequence"/>
</dbReference>
<dbReference type="Gene3D" id="1.10.530.10">
    <property type="match status" value="1"/>
</dbReference>
<evidence type="ECO:0000259" key="4">
    <source>
        <dbReference type="Pfam" id="PF01464"/>
    </source>
</evidence>
<comment type="similarity">
    <text evidence="1">Belongs to the transglycosylase Slt family.</text>
</comment>
<dbReference type="AlphaFoldDB" id="A0A8J6Z254"/>
<comment type="similarity">
    <text evidence="2">Belongs to the virb1 family.</text>
</comment>
<dbReference type="PANTHER" id="PTHR37423">
    <property type="entry name" value="SOLUBLE LYTIC MUREIN TRANSGLYCOSYLASE-RELATED"/>
    <property type="match status" value="1"/>
</dbReference>
<keyword evidence="6" id="KW-1185">Reference proteome</keyword>
<evidence type="ECO:0000256" key="3">
    <source>
        <dbReference type="SAM" id="MobiDB-lite"/>
    </source>
</evidence>
<dbReference type="InterPro" id="IPR008258">
    <property type="entry name" value="Transglycosylase_SLT_dom_1"/>
</dbReference>
<feature type="non-terminal residue" evidence="5">
    <location>
        <position position="1"/>
    </location>
</feature>
<comment type="caution">
    <text evidence="5">The sequence shown here is derived from an EMBL/GenBank/DDBJ whole genome shotgun (WGS) entry which is preliminary data.</text>
</comment>
<evidence type="ECO:0000256" key="2">
    <source>
        <dbReference type="ARBA" id="ARBA00009387"/>
    </source>
</evidence>
<name>A0A8J6Z254_9RHOB</name>
<dbReference type="InterPro" id="IPR023346">
    <property type="entry name" value="Lysozyme-like_dom_sf"/>
</dbReference>
<dbReference type="SUPFAM" id="SSF53955">
    <property type="entry name" value="Lysozyme-like"/>
    <property type="match status" value="1"/>
</dbReference>